<feature type="transmembrane region" description="Helical" evidence="9">
    <location>
        <begin position="174"/>
        <end position="196"/>
    </location>
</feature>
<dbReference type="Gene3D" id="1.20.1070.10">
    <property type="entry name" value="Rhodopsin 7-helix transmembrane proteins"/>
    <property type="match status" value="1"/>
</dbReference>
<name>A0ABN8LTG0_9CNID</name>
<feature type="transmembrane region" description="Helical" evidence="9">
    <location>
        <begin position="136"/>
        <end position="154"/>
    </location>
</feature>
<evidence type="ECO:0000256" key="6">
    <source>
        <dbReference type="ARBA" id="ARBA00023170"/>
    </source>
</evidence>
<comment type="caution">
    <text evidence="11">The sequence shown here is derived from an EMBL/GenBank/DDBJ whole genome shotgun (WGS) entry which is preliminary data.</text>
</comment>
<feature type="transmembrane region" description="Helical" evidence="9">
    <location>
        <begin position="51"/>
        <end position="75"/>
    </location>
</feature>
<accession>A0ABN8LTG0</accession>
<evidence type="ECO:0000256" key="9">
    <source>
        <dbReference type="SAM" id="Phobius"/>
    </source>
</evidence>
<feature type="transmembrane region" description="Helical" evidence="9">
    <location>
        <begin position="270"/>
        <end position="288"/>
    </location>
</feature>
<dbReference type="PANTHER" id="PTHR24240">
    <property type="entry name" value="OPSIN"/>
    <property type="match status" value="1"/>
</dbReference>
<feature type="transmembrane region" description="Helical" evidence="9">
    <location>
        <begin position="236"/>
        <end position="258"/>
    </location>
</feature>
<dbReference type="InterPro" id="IPR050125">
    <property type="entry name" value="GPCR_opsins"/>
</dbReference>
<evidence type="ECO:0000256" key="4">
    <source>
        <dbReference type="ARBA" id="ARBA00023040"/>
    </source>
</evidence>
<proteinExistence type="predicted"/>
<keyword evidence="6" id="KW-0675">Receptor</keyword>
<evidence type="ECO:0000256" key="3">
    <source>
        <dbReference type="ARBA" id="ARBA00022989"/>
    </source>
</evidence>
<keyword evidence="4" id="KW-0297">G-protein coupled receptor</keyword>
<evidence type="ECO:0000256" key="5">
    <source>
        <dbReference type="ARBA" id="ARBA00023136"/>
    </source>
</evidence>
<comment type="subcellular location">
    <subcellularLocation>
        <location evidence="1">Membrane</location>
        <topology evidence="1">Multi-pass membrane protein</topology>
    </subcellularLocation>
</comment>
<dbReference type="EMBL" id="CALNXI010000100">
    <property type="protein sequence ID" value="CAH3018923.1"/>
    <property type="molecule type" value="Genomic_DNA"/>
</dbReference>
<keyword evidence="3 9" id="KW-1133">Transmembrane helix</keyword>
<keyword evidence="5 9" id="KW-0472">Membrane</keyword>
<evidence type="ECO:0000259" key="10">
    <source>
        <dbReference type="PROSITE" id="PS50262"/>
    </source>
</evidence>
<gene>
    <name evidence="11" type="ORF">PEVE_00000196</name>
</gene>
<dbReference type="Pfam" id="PF00001">
    <property type="entry name" value="7tm_1"/>
    <property type="match status" value="1"/>
</dbReference>
<evidence type="ECO:0000313" key="11">
    <source>
        <dbReference type="EMBL" id="CAH3018923.1"/>
    </source>
</evidence>
<dbReference type="InterPro" id="IPR017452">
    <property type="entry name" value="GPCR_Rhodpsn_7TM"/>
</dbReference>
<evidence type="ECO:0000256" key="1">
    <source>
        <dbReference type="ARBA" id="ARBA00004141"/>
    </source>
</evidence>
<dbReference type="PROSITE" id="PS50262">
    <property type="entry name" value="G_PROTEIN_RECEP_F1_2"/>
    <property type="match status" value="1"/>
</dbReference>
<dbReference type="InterPro" id="IPR000276">
    <property type="entry name" value="GPCR_Rhodpsn"/>
</dbReference>
<keyword evidence="12" id="KW-1185">Reference proteome</keyword>
<dbReference type="CDD" id="cd00637">
    <property type="entry name" value="7tm_classA_rhodopsin-like"/>
    <property type="match status" value="1"/>
</dbReference>
<keyword evidence="2 9" id="KW-0812">Transmembrane</keyword>
<feature type="transmembrane region" description="Helical" evidence="9">
    <location>
        <begin position="20"/>
        <end position="39"/>
    </location>
</feature>
<feature type="region of interest" description="Disordered" evidence="8">
    <location>
        <begin position="311"/>
        <end position="347"/>
    </location>
</feature>
<evidence type="ECO:0000256" key="8">
    <source>
        <dbReference type="SAM" id="MobiDB-lite"/>
    </source>
</evidence>
<organism evidence="11 12">
    <name type="scientific">Porites evermanni</name>
    <dbReference type="NCBI Taxonomy" id="104178"/>
    <lineage>
        <taxon>Eukaryota</taxon>
        <taxon>Metazoa</taxon>
        <taxon>Cnidaria</taxon>
        <taxon>Anthozoa</taxon>
        <taxon>Hexacorallia</taxon>
        <taxon>Scleractinia</taxon>
        <taxon>Fungiina</taxon>
        <taxon>Poritidae</taxon>
        <taxon>Porites</taxon>
    </lineage>
</organism>
<dbReference type="PRINTS" id="PR00237">
    <property type="entry name" value="GPCRRHODOPSN"/>
</dbReference>
<evidence type="ECO:0000313" key="12">
    <source>
        <dbReference type="Proteomes" id="UP001159427"/>
    </source>
</evidence>
<dbReference type="Proteomes" id="UP001159427">
    <property type="component" value="Unassembled WGS sequence"/>
</dbReference>
<dbReference type="SUPFAM" id="SSF81321">
    <property type="entry name" value="Family A G protein-coupled receptor-like"/>
    <property type="match status" value="1"/>
</dbReference>
<sequence length="347" mass="38888">MNVTSLPPRPTLIVVLESSIATVFLCLALAGNLIVCLAISRHKLLRTVPNFLLLNLAVTDILSAVVSLPLLVSVLVNGAWKFSTNVCKFQAFQSYASYSCSLLTLAVTSITRYYATVHPVQHRSKFKLKTVCQMIFLIWLASLLFASAPLLGWGNYKFEPYYGLCIHDHNSSPLIYNTFLFIFLIVNSTVIVACYSKIFKAMKTRRGRVDTMFAKDSCPRQLGIFQAQEVRLTKTIFIVICLFTLCYLPTIVLGFLMFTEVGVPRFARTLSTFSVAFTSVVNPAVYWIRSKTFRDALKGLSRGMNFMAPQESVPVETSDSKSLELFPNKDNQDTINRRQAPTLPAKD</sequence>
<feature type="transmembrane region" description="Helical" evidence="9">
    <location>
        <begin position="95"/>
        <end position="115"/>
    </location>
</feature>
<evidence type="ECO:0000256" key="7">
    <source>
        <dbReference type="ARBA" id="ARBA00023224"/>
    </source>
</evidence>
<evidence type="ECO:0000256" key="2">
    <source>
        <dbReference type="ARBA" id="ARBA00022692"/>
    </source>
</evidence>
<protein>
    <recommendedName>
        <fullName evidence="10">G-protein coupled receptors family 1 profile domain-containing protein</fullName>
    </recommendedName>
</protein>
<keyword evidence="7" id="KW-0807">Transducer</keyword>
<feature type="domain" description="G-protein coupled receptors family 1 profile" evidence="10">
    <location>
        <begin position="31"/>
        <end position="286"/>
    </location>
</feature>
<reference evidence="11 12" key="1">
    <citation type="submission" date="2022-05" db="EMBL/GenBank/DDBJ databases">
        <authorList>
            <consortium name="Genoscope - CEA"/>
            <person name="William W."/>
        </authorList>
    </citation>
    <scope>NUCLEOTIDE SEQUENCE [LARGE SCALE GENOMIC DNA]</scope>
</reference>